<proteinExistence type="predicted"/>
<evidence type="ECO:0000256" key="1">
    <source>
        <dbReference type="ARBA" id="ARBA00022679"/>
    </source>
</evidence>
<dbReference type="AlphaFoldDB" id="A0A6A8M506"/>
<evidence type="ECO:0000313" key="3">
    <source>
        <dbReference type="EMBL" id="MST68432.1"/>
    </source>
</evidence>
<dbReference type="InterPro" id="IPR050179">
    <property type="entry name" value="Trans_hexapeptide_repeat"/>
</dbReference>
<gene>
    <name evidence="3" type="ORF">FYJ66_02340</name>
</gene>
<name>A0A6A8M506_9FIRM</name>
<dbReference type="SUPFAM" id="SSF51161">
    <property type="entry name" value="Trimeric LpxA-like enzymes"/>
    <property type="match status" value="1"/>
</dbReference>
<comment type="caution">
    <text evidence="3">The sequence shown here is derived from an EMBL/GenBank/DDBJ whole genome shotgun (WGS) entry which is preliminary data.</text>
</comment>
<organism evidence="3">
    <name type="scientific">Baileyella intestinalis</name>
    <dbReference type="NCBI Taxonomy" id="2606709"/>
    <lineage>
        <taxon>Bacteria</taxon>
        <taxon>Bacillati</taxon>
        <taxon>Bacillota</taxon>
        <taxon>Clostridia</taxon>
        <taxon>Peptostreptococcales</taxon>
        <taxon>Anaerovoracaceae</taxon>
        <taxon>Baileyella</taxon>
    </lineage>
</organism>
<keyword evidence="1 3" id="KW-0808">Transferase</keyword>
<dbReference type="PANTHER" id="PTHR43300">
    <property type="entry name" value="ACETYLTRANSFERASE"/>
    <property type="match status" value="1"/>
</dbReference>
<dbReference type="InterPro" id="IPR001451">
    <property type="entry name" value="Hexapep"/>
</dbReference>
<protein>
    <submittedName>
        <fullName evidence="3">CatB-related O-acetyltransferase</fullName>
    </submittedName>
</protein>
<keyword evidence="2" id="KW-0677">Repeat</keyword>
<dbReference type="InterPro" id="IPR011004">
    <property type="entry name" value="Trimer_LpxA-like_sf"/>
</dbReference>
<dbReference type="Pfam" id="PF00132">
    <property type="entry name" value="Hexapep"/>
    <property type="match status" value="1"/>
</dbReference>
<dbReference type="InterPro" id="IPR018357">
    <property type="entry name" value="Hexapep_transf_CS"/>
</dbReference>
<dbReference type="CDD" id="cd03349">
    <property type="entry name" value="LbH_XAT"/>
    <property type="match status" value="1"/>
</dbReference>
<sequence length="174" mass="18805">MVSVGKGTYGGIFAITTGNESRLIIGNYCSIAAGVRFMVQGEHPLDNISTYPFKVQVAKSDQGEALSKGDIIIEDDVWIGESALIMSGVKIGQGAVVASGAVVTKDVPPYAIVGGVPAKLIKYRFSEEIRNELIKIDFSKFNDEMVISHLDELYSPVSETSNLSWLPKKGDFDD</sequence>
<dbReference type="EMBL" id="VUNB01000002">
    <property type="protein sequence ID" value="MST68432.1"/>
    <property type="molecule type" value="Genomic_DNA"/>
</dbReference>
<dbReference type="PROSITE" id="PS00101">
    <property type="entry name" value="HEXAPEP_TRANSFERASES"/>
    <property type="match status" value="1"/>
</dbReference>
<evidence type="ECO:0000256" key="2">
    <source>
        <dbReference type="ARBA" id="ARBA00022737"/>
    </source>
</evidence>
<dbReference type="Gene3D" id="2.160.10.10">
    <property type="entry name" value="Hexapeptide repeat proteins"/>
    <property type="match status" value="1"/>
</dbReference>
<dbReference type="GO" id="GO:0016740">
    <property type="term" value="F:transferase activity"/>
    <property type="evidence" value="ECO:0007669"/>
    <property type="project" value="UniProtKB-KW"/>
</dbReference>
<dbReference type="PANTHER" id="PTHR43300:SF11">
    <property type="entry name" value="ACETYLTRANSFERASE RV3034C-RELATED"/>
    <property type="match status" value="1"/>
</dbReference>
<reference evidence="3" key="1">
    <citation type="submission" date="2019-09" db="EMBL/GenBank/DDBJ databases">
        <title>In-depth cultivation of the pig gut microbiome towards novel bacterial diversity and tailored functional studies.</title>
        <authorList>
            <person name="Wylensek D."/>
            <person name="Hitch T.C.A."/>
            <person name="Clavel T."/>
        </authorList>
    </citation>
    <scope>NUCLEOTIDE SEQUENCE</scope>
    <source>
        <strain evidence="3">RF-744-FAT-WT-3</strain>
    </source>
</reference>
<accession>A0A6A8M506</accession>